<reference evidence="3" key="1">
    <citation type="journal article" date="2019" name="Int. J. Syst. Evol. Microbiol.">
        <title>The Global Catalogue of Microorganisms (GCM) 10K type strain sequencing project: providing services to taxonomists for standard genome sequencing and annotation.</title>
        <authorList>
            <consortium name="The Broad Institute Genomics Platform"/>
            <consortium name="The Broad Institute Genome Sequencing Center for Infectious Disease"/>
            <person name="Wu L."/>
            <person name="Ma J."/>
        </authorList>
    </citation>
    <scope>NUCLEOTIDE SEQUENCE [LARGE SCALE GENOMIC DNA]</scope>
    <source>
        <strain evidence="3">KCTC 22671</strain>
    </source>
</reference>
<proteinExistence type="predicted"/>
<name>A0ABW5YMZ4_9FLAO</name>
<protein>
    <submittedName>
        <fullName evidence="2">NAD-dependent epimerase/dehydratase family protein</fullName>
    </submittedName>
</protein>
<dbReference type="Pfam" id="PF01370">
    <property type="entry name" value="Epimerase"/>
    <property type="match status" value="1"/>
</dbReference>
<keyword evidence="3" id="KW-1185">Reference proteome</keyword>
<dbReference type="EMBL" id="JBHUPC010000013">
    <property type="protein sequence ID" value="MFD2892441.1"/>
    <property type="molecule type" value="Genomic_DNA"/>
</dbReference>
<dbReference type="InterPro" id="IPR051783">
    <property type="entry name" value="NAD(P)-dependent_oxidoreduct"/>
</dbReference>
<dbReference type="InterPro" id="IPR001509">
    <property type="entry name" value="Epimerase_deHydtase"/>
</dbReference>
<comment type="caution">
    <text evidence="2">The sequence shown here is derived from an EMBL/GenBank/DDBJ whole genome shotgun (WGS) entry which is preliminary data.</text>
</comment>
<evidence type="ECO:0000313" key="3">
    <source>
        <dbReference type="Proteomes" id="UP001597534"/>
    </source>
</evidence>
<feature type="domain" description="NAD-dependent epimerase/dehydratase" evidence="1">
    <location>
        <begin position="2"/>
        <end position="233"/>
    </location>
</feature>
<dbReference type="PANTHER" id="PTHR48079">
    <property type="entry name" value="PROTEIN YEEZ"/>
    <property type="match status" value="1"/>
</dbReference>
<sequence>MILVTGATGLVGSHLLITLLQENNAVKALYRDKKSIDQVRHVFQYKNHLSLFDKIIWTKGDITDIPSLTIAFQNVSKVYHCAALISFDPKDEELLRKTNIEGTANIVNCCIDFNVDKLCYVSSIAALGDAKENETTVTEETEWNPEKLHGDYAISKFGAEMEVWRGFQEGLNVVIVNPGVIFGYGFPEKGSGVIVNSVKKGNPFYTNGLIGIIAVEDVVNCMTSLMNSSISGERYTLVSENLSYLDLFKRIADNLNIKHPYLHANRTLTSFAWRADWFLAKITGKKRAFTKATAKASHSKIFYNNEKIQTTLDFTFTDMEKYFTLYASF</sequence>
<dbReference type="Gene3D" id="3.40.50.720">
    <property type="entry name" value="NAD(P)-binding Rossmann-like Domain"/>
    <property type="match status" value="1"/>
</dbReference>
<gene>
    <name evidence="2" type="ORF">ACFS5J_10500</name>
</gene>
<dbReference type="SUPFAM" id="SSF51735">
    <property type="entry name" value="NAD(P)-binding Rossmann-fold domains"/>
    <property type="match status" value="1"/>
</dbReference>
<dbReference type="InterPro" id="IPR036291">
    <property type="entry name" value="NAD(P)-bd_dom_sf"/>
</dbReference>
<accession>A0ABW5YMZ4</accession>
<dbReference type="Proteomes" id="UP001597534">
    <property type="component" value="Unassembled WGS sequence"/>
</dbReference>
<dbReference type="PANTHER" id="PTHR48079:SF6">
    <property type="entry name" value="NAD(P)-BINDING DOMAIN-CONTAINING PROTEIN-RELATED"/>
    <property type="match status" value="1"/>
</dbReference>
<evidence type="ECO:0000313" key="2">
    <source>
        <dbReference type="EMBL" id="MFD2892441.1"/>
    </source>
</evidence>
<dbReference type="RefSeq" id="WP_379812102.1">
    <property type="nucleotide sequence ID" value="NZ_JBHUPC010000013.1"/>
</dbReference>
<evidence type="ECO:0000259" key="1">
    <source>
        <dbReference type="Pfam" id="PF01370"/>
    </source>
</evidence>
<organism evidence="2 3">
    <name type="scientific">Flavobacterium chuncheonense</name>
    <dbReference type="NCBI Taxonomy" id="2026653"/>
    <lineage>
        <taxon>Bacteria</taxon>
        <taxon>Pseudomonadati</taxon>
        <taxon>Bacteroidota</taxon>
        <taxon>Flavobacteriia</taxon>
        <taxon>Flavobacteriales</taxon>
        <taxon>Flavobacteriaceae</taxon>
        <taxon>Flavobacterium</taxon>
    </lineage>
</organism>